<evidence type="ECO:0000256" key="1">
    <source>
        <dbReference type="SAM" id="MobiDB-lite"/>
    </source>
</evidence>
<keyword evidence="2" id="KW-0812">Transmembrane</keyword>
<evidence type="ECO:0000313" key="4">
    <source>
        <dbReference type="Proteomes" id="UP000585665"/>
    </source>
</evidence>
<keyword evidence="2" id="KW-1133">Transmembrane helix</keyword>
<feature type="transmembrane region" description="Helical" evidence="2">
    <location>
        <begin position="133"/>
        <end position="153"/>
    </location>
</feature>
<dbReference type="EMBL" id="JABXXR010000098">
    <property type="protein sequence ID" value="NVN41184.1"/>
    <property type="molecule type" value="Genomic_DNA"/>
</dbReference>
<comment type="caution">
    <text evidence="3">The sequence shown here is derived from an EMBL/GenBank/DDBJ whole genome shotgun (WGS) entry which is preliminary data.</text>
</comment>
<dbReference type="AlphaFoldDB" id="A0A850PAU3"/>
<feature type="transmembrane region" description="Helical" evidence="2">
    <location>
        <begin position="187"/>
        <end position="209"/>
    </location>
</feature>
<feature type="region of interest" description="Disordered" evidence="1">
    <location>
        <begin position="218"/>
        <end position="240"/>
    </location>
</feature>
<sequence length="382" mass="41439">MLRKLHRWIGLALALPLIIQGVTGSLMILMSSALSERPHQTPTTQPVSAETIVASARPLAPAGTIPLRYEPARWNGDSAVVTFGPAGERHPVFRVMVDPGTGRTSGVHVTPAVIRFMHNLHADLLLLPYGQTATGIMGLLLVGMAITGVILWWPHPTLWATGKWRRTVVPSPRAKGYRWWRETHISIGFWTSLVLTFLAASGMVLAFPFSRPLFGVQPHADNRGGGEHHHAHGPENAAPLPGESGLDHALSLLGQRYPAGHVIAVQLGDNPRQQRFQVVLPAYGVNRPAQIRVDARADTVALAQDPGTQKTGAAVFQWLHMLHEARLSGPAGLAELWRAIVCLTGLALTFFSVSGAIMWAKRRGNRPRRQVDVAVSTAATPE</sequence>
<feature type="transmembrane region" description="Helical" evidence="2">
    <location>
        <begin position="336"/>
        <end position="360"/>
    </location>
</feature>
<reference evidence="3 4" key="1">
    <citation type="submission" date="2020-06" db="EMBL/GenBank/DDBJ databases">
        <title>Description of novel acetic acid bacteria.</title>
        <authorList>
            <person name="Sombolestani A."/>
        </authorList>
    </citation>
    <scope>NUCLEOTIDE SEQUENCE [LARGE SCALE GENOMIC DNA]</scope>
    <source>
        <strain evidence="3 4">LMG 27010</strain>
    </source>
</reference>
<keyword evidence="2" id="KW-0472">Membrane</keyword>
<gene>
    <name evidence="3" type="ORF">HUK82_11520</name>
</gene>
<proteinExistence type="predicted"/>
<accession>A0A850PAU3</accession>
<evidence type="ECO:0000313" key="3">
    <source>
        <dbReference type="EMBL" id="NVN41184.1"/>
    </source>
</evidence>
<organism evidence="3 4">
    <name type="scientific">Ameyamaea chiangmaiensis</name>
    <dbReference type="NCBI Taxonomy" id="442969"/>
    <lineage>
        <taxon>Bacteria</taxon>
        <taxon>Pseudomonadati</taxon>
        <taxon>Pseudomonadota</taxon>
        <taxon>Alphaproteobacteria</taxon>
        <taxon>Acetobacterales</taxon>
        <taxon>Acetobacteraceae</taxon>
        <taxon>Ameyamaea</taxon>
    </lineage>
</organism>
<protein>
    <submittedName>
        <fullName evidence="3">PepSY domain-containing protein</fullName>
    </submittedName>
</protein>
<dbReference type="RefSeq" id="WP_176614092.1">
    <property type="nucleotide sequence ID" value="NZ_JABXXR010000098.1"/>
</dbReference>
<dbReference type="PANTHER" id="PTHR34219">
    <property type="entry name" value="IRON-REGULATED INNER MEMBRANE PROTEIN-RELATED"/>
    <property type="match status" value="1"/>
</dbReference>
<evidence type="ECO:0000256" key="2">
    <source>
        <dbReference type="SAM" id="Phobius"/>
    </source>
</evidence>
<dbReference type="Proteomes" id="UP000585665">
    <property type="component" value="Unassembled WGS sequence"/>
</dbReference>
<name>A0A850PAU3_9PROT</name>
<keyword evidence="4" id="KW-1185">Reference proteome</keyword>
<dbReference type="InterPro" id="IPR005625">
    <property type="entry name" value="PepSY-ass_TM"/>
</dbReference>
<dbReference type="Pfam" id="PF03929">
    <property type="entry name" value="PepSY_TM"/>
    <property type="match status" value="1"/>
</dbReference>